<evidence type="ECO:0000259" key="1">
    <source>
        <dbReference type="Pfam" id="PF03372"/>
    </source>
</evidence>
<gene>
    <name evidence="2" type="ORF">PCAR00345_LOCUS32194</name>
</gene>
<accession>A0A7S4BWS7</accession>
<dbReference type="PANTHER" id="PTHR12121:SF34">
    <property type="entry name" value="PROTEIN ANGEL"/>
    <property type="match status" value="1"/>
</dbReference>
<dbReference type="PANTHER" id="PTHR12121">
    <property type="entry name" value="CARBON CATABOLITE REPRESSOR PROTEIN 4"/>
    <property type="match status" value="1"/>
</dbReference>
<dbReference type="SUPFAM" id="SSF56219">
    <property type="entry name" value="DNase I-like"/>
    <property type="match status" value="1"/>
</dbReference>
<dbReference type="Pfam" id="PF03372">
    <property type="entry name" value="Exo_endo_phos"/>
    <property type="match status" value="1"/>
</dbReference>
<feature type="domain" description="Endonuclease/exonuclease/phosphatase" evidence="1">
    <location>
        <begin position="213"/>
        <end position="530"/>
    </location>
</feature>
<dbReference type="GO" id="GO:0000175">
    <property type="term" value="F:3'-5'-RNA exonuclease activity"/>
    <property type="evidence" value="ECO:0007669"/>
    <property type="project" value="TreeGrafter"/>
</dbReference>
<dbReference type="Gene3D" id="3.60.10.10">
    <property type="entry name" value="Endonuclease/exonuclease/phosphatase"/>
    <property type="match status" value="1"/>
</dbReference>
<dbReference type="InterPro" id="IPR036691">
    <property type="entry name" value="Endo/exonu/phosph_ase_sf"/>
</dbReference>
<dbReference type="EMBL" id="HBIZ01050340">
    <property type="protein sequence ID" value="CAE0779555.1"/>
    <property type="molecule type" value="Transcribed_RNA"/>
</dbReference>
<name>A0A7S4BWS7_CHRCT</name>
<proteinExistence type="predicted"/>
<dbReference type="AlphaFoldDB" id="A0A7S4BWS7"/>
<organism evidence="2">
    <name type="scientific">Chrysotila carterae</name>
    <name type="common">Marine alga</name>
    <name type="synonym">Syracosphaera carterae</name>
    <dbReference type="NCBI Taxonomy" id="13221"/>
    <lineage>
        <taxon>Eukaryota</taxon>
        <taxon>Haptista</taxon>
        <taxon>Haptophyta</taxon>
        <taxon>Prymnesiophyceae</taxon>
        <taxon>Isochrysidales</taxon>
        <taxon>Isochrysidaceae</taxon>
        <taxon>Chrysotila</taxon>
    </lineage>
</organism>
<sequence length="541" mass="60773">MSDSSAAEPPTISRLRLLSDQPVEGCELTPDVFLSNGISANMARLEYRWYRSTDKMACSWCCKTPVVMQRLTDNTYYCSITCFSVAWPGHPAQHRTGLTNRGPRTDNGKDMKGLLGLEAPEATEQKWVEVADTISYTPSMDDVGHMLKLACTPHSQDGLKRGTAKTLKTNYVIAPPPPPPPRRMLHVRNNVVVSVGKVGTARTNANRLGFTILTYNVLAEIYTTSDAYPYCSPWALPWNYRRRNILSELINYRADIMCLQEVQADHFENFLEPELAKYNYAGLHKCKTREFMGRYGKMDGCAILYRRDKFSIVPGGVHDVEFNTIARLRHGSDKRLLNRLLKDNVAQVLLLEMIAPHPSTRRQVLVANTHINASPEFDDVKLWQTQHLLLEIERVMTQQSGSTSSIPLVIAGDFNSLPGSDPHTLLANGCIQPETADSHGLIQTLPLRHSMPLRSGMATVGAHANASAESHELQRMEPPYTNYTAHFVGTLDYIFYTYDRLSVGGILQMVDDRQVQENTALPSPLFSSDHLPLLIEFHFKR</sequence>
<dbReference type="InterPro" id="IPR050410">
    <property type="entry name" value="CCR4/nocturin_mRNA_transcr"/>
</dbReference>
<dbReference type="InterPro" id="IPR005135">
    <property type="entry name" value="Endo/exonuclease/phosphatase"/>
</dbReference>
<evidence type="ECO:0000313" key="2">
    <source>
        <dbReference type="EMBL" id="CAE0779555.1"/>
    </source>
</evidence>
<protein>
    <recommendedName>
        <fullName evidence="1">Endonuclease/exonuclease/phosphatase domain-containing protein</fullName>
    </recommendedName>
</protein>
<reference evidence="2" key="1">
    <citation type="submission" date="2021-01" db="EMBL/GenBank/DDBJ databases">
        <authorList>
            <person name="Corre E."/>
            <person name="Pelletier E."/>
            <person name="Niang G."/>
            <person name="Scheremetjew M."/>
            <person name="Finn R."/>
            <person name="Kale V."/>
            <person name="Holt S."/>
            <person name="Cochrane G."/>
            <person name="Meng A."/>
            <person name="Brown T."/>
            <person name="Cohen L."/>
        </authorList>
    </citation>
    <scope>NUCLEOTIDE SEQUENCE</scope>
    <source>
        <strain evidence="2">CCMP645</strain>
    </source>
</reference>